<dbReference type="EMBL" id="JAGMUV010000014">
    <property type="protein sequence ID" value="KAH7134003.1"/>
    <property type="molecule type" value="Genomic_DNA"/>
</dbReference>
<name>A0A9P9EAN5_9HYPO</name>
<dbReference type="AlphaFoldDB" id="A0A9P9EAN5"/>
<dbReference type="OrthoDB" id="5430299at2759"/>
<keyword evidence="2" id="KW-1185">Reference proteome</keyword>
<dbReference type="Proteomes" id="UP000738349">
    <property type="component" value="Unassembled WGS sequence"/>
</dbReference>
<accession>A0A9P9EAN5</accession>
<protein>
    <submittedName>
        <fullName evidence="1">Uncharacterized protein</fullName>
    </submittedName>
</protein>
<comment type="caution">
    <text evidence="1">The sequence shown here is derived from an EMBL/GenBank/DDBJ whole genome shotgun (WGS) entry which is preliminary data.</text>
</comment>
<evidence type="ECO:0000313" key="1">
    <source>
        <dbReference type="EMBL" id="KAH7134003.1"/>
    </source>
</evidence>
<evidence type="ECO:0000313" key="2">
    <source>
        <dbReference type="Proteomes" id="UP000738349"/>
    </source>
</evidence>
<organism evidence="1 2">
    <name type="scientific">Dactylonectria macrodidyma</name>
    <dbReference type="NCBI Taxonomy" id="307937"/>
    <lineage>
        <taxon>Eukaryota</taxon>
        <taxon>Fungi</taxon>
        <taxon>Dikarya</taxon>
        <taxon>Ascomycota</taxon>
        <taxon>Pezizomycotina</taxon>
        <taxon>Sordariomycetes</taxon>
        <taxon>Hypocreomycetidae</taxon>
        <taxon>Hypocreales</taxon>
        <taxon>Nectriaceae</taxon>
        <taxon>Dactylonectria</taxon>
    </lineage>
</organism>
<reference evidence="1" key="1">
    <citation type="journal article" date="2021" name="Nat. Commun.">
        <title>Genetic determinants of endophytism in the Arabidopsis root mycobiome.</title>
        <authorList>
            <person name="Mesny F."/>
            <person name="Miyauchi S."/>
            <person name="Thiergart T."/>
            <person name="Pickel B."/>
            <person name="Atanasova L."/>
            <person name="Karlsson M."/>
            <person name="Huettel B."/>
            <person name="Barry K.W."/>
            <person name="Haridas S."/>
            <person name="Chen C."/>
            <person name="Bauer D."/>
            <person name="Andreopoulos W."/>
            <person name="Pangilinan J."/>
            <person name="LaButti K."/>
            <person name="Riley R."/>
            <person name="Lipzen A."/>
            <person name="Clum A."/>
            <person name="Drula E."/>
            <person name="Henrissat B."/>
            <person name="Kohler A."/>
            <person name="Grigoriev I.V."/>
            <person name="Martin F.M."/>
            <person name="Hacquard S."/>
        </authorList>
    </citation>
    <scope>NUCLEOTIDE SEQUENCE</scope>
    <source>
        <strain evidence="1">MPI-CAGE-AT-0147</strain>
    </source>
</reference>
<sequence>MHPVTTDAELLESFTLLEHEFKKWLDCDEHKSEVASANVRGPALQQIIEAVWPEVDNVFEQWNVWYKRWVQRNWQLYPVTEEDFKESVRRFKFRNFEDLERYILTLDTHDIDLVNLGSSNFGGIVAGYAVSVSDSPPLIIGSSEIMADINRRFKDVMGAKGFGDGPLRYDPQSRHWYLRIGVLQYCTGWAWEDVLNHDEYSPAGYRRPYREGTFEDTGYSVMVEICSRGHPSGNVVVAFDPKLEYRAVHAAPGPLYQEDGPQFLVAKIAHKLEDLKKNAEFNFEILHKCPLPEDCNL</sequence>
<gene>
    <name evidence="1" type="ORF">EDB81DRAFT_762349</name>
</gene>
<proteinExistence type="predicted"/>